<feature type="domain" description="Peptidase S9 prolyl oligopeptidase catalytic" evidence="1">
    <location>
        <begin position="609"/>
        <end position="813"/>
    </location>
</feature>
<dbReference type="GO" id="GO:0008239">
    <property type="term" value="F:dipeptidyl-peptidase activity"/>
    <property type="evidence" value="ECO:0007669"/>
    <property type="project" value="TreeGrafter"/>
</dbReference>
<dbReference type="InterPro" id="IPR001375">
    <property type="entry name" value="Peptidase_S9_cat"/>
</dbReference>
<dbReference type="WBParaSite" id="SVE_0413800.1">
    <property type="protein sequence ID" value="SVE_0413800.1"/>
    <property type="gene ID" value="SVE_0413800"/>
</dbReference>
<dbReference type="SUPFAM" id="SSF53474">
    <property type="entry name" value="alpha/beta-Hydrolases"/>
    <property type="match status" value="1"/>
</dbReference>
<dbReference type="AlphaFoldDB" id="A0A0K0F5P6"/>
<name>A0A0K0F5P6_STRVS</name>
<dbReference type="PANTHER" id="PTHR11731">
    <property type="entry name" value="PROTEASE FAMILY S9B,C DIPEPTIDYL-PEPTIDASE IV-RELATED"/>
    <property type="match status" value="1"/>
</dbReference>
<dbReference type="InterPro" id="IPR029058">
    <property type="entry name" value="AB_hydrolase_fold"/>
</dbReference>
<dbReference type="PANTHER" id="PTHR11731:SF193">
    <property type="entry name" value="DIPEPTIDYL PEPTIDASE 9"/>
    <property type="match status" value="1"/>
</dbReference>
<organism evidence="3 4">
    <name type="scientific">Strongyloides venezuelensis</name>
    <name type="common">Threadworm</name>
    <dbReference type="NCBI Taxonomy" id="75913"/>
    <lineage>
        <taxon>Eukaryota</taxon>
        <taxon>Metazoa</taxon>
        <taxon>Ecdysozoa</taxon>
        <taxon>Nematoda</taxon>
        <taxon>Chromadorea</taxon>
        <taxon>Rhabditida</taxon>
        <taxon>Tylenchina</taxon>
        <taxon>Panagrolaimomorpha</taxon>
        <taxon>Strongyloidoidea</taxon>
        <taxon>Strongyloididae</taxon>
        <taxon>Strongyloides</taxon>
    </lineage>
</organism>
<evidence type="ECO:0000313" key="4">
    <source>
        <dbReference type="WBParaSite" id="SVE_0413800.1"/>
    </source>
</evidence>
<evidence type="ECO:0000259" key="2">
    <source>
        <dbReference type="Pfam" id="PF00930"/>
    </source>
</evidence>
<dbReference type="InterPro" id="IPR050278">
    <property type="entry name" value="Serine_Prot_S9B/DPPIV"/>
</dbReference>
<dbReference type="GO" id="GO:0008236">
    <property type="term" value="F:serine-type peptidase activity"/>
    <property type="evidence" value="ECO:0007669"/>
    <property type="project" value="InterPro"/>
</dbReference>
<evidence type="ECO:0000313" key="3">
    <source>
        <dbReference type="Proteomes" id="UP000035680"/>
    </source>
</evidence>
<keyword evidence="3" id="KW-1185">Reference proteome</keyword>
<dbReference type="Proteomes" id="UP000035680">
    <property type="component" value="Unassembled WGS sequence"/>
</dbReference>
<dbReference type="Gene3D" id="3.40.50.1820">
    <property type="entry name" value="alpha/beta hydrolase"/>
    <property type="match status" value="1"/>
</dbReference>
<dbReference type="STRING" id="75913.A0A0K0F5P6"/>
<evidence type="ECO:0000259" key="1">
    <source>
        <dbReference type="Pfam" id="PF00326"/>
    </source>
</evidence>
<proteinExistence type="predicted"/>
<dbReference type="Pfam" id="PF00930">
    <property type="entry name" value="DPPIV_N"/>
    <property type="match status" value="1"/>
</dbReference>
<reference evidence="3" key="1">
    <citation type="submission" date="2014-07" db="EMBL/GenBank/DDBJ databases">
        <authorList>
            <person name="Martin A.A"/>
            <person name="De Silva N."/>
        </authorList>
    </citation>
    <scope>NUCLEOTIDE SEQUENCE</scope>
</reference>
<accession>A0A0K0F5P6</accession>
<dbReference type="InterPro" id="IPR002469">
    <property type="entry name" value="Peptidase_S9B_N"/>
</dbReference>
<feature type="domain" description="Dipeptidylpeptidase IV N-terminal" evidence="2">
    <location>
        <begin position="159"/>
        <end position="469"/>
    </location>
</feature>
<dbReference type="SUPFAM" id="SSF82171">
    <property type="entry name" value="DPP6 N-terminal domain-like"/>
    <property type="match status" value="1"/>
</dbReference>
<sequence>MNDCSGLEIMRFVPEANGNHLSNDEIKLKISKIKAETKAGISVKLSSPRVFSNLFNGKYKNVVVGLAPGPAPDSQHIYLGYLEMDREIKCNIELMSFSGIVNGSINNQRSSEAILLYERLRSTQLHGVNEYHVSHNERIMLLLAGGNVLQYDGYVISNRSTQVSKPIVRARLAPCNPEIIAMTEGKDIYVFDGENLVYLSNSDSKYIYNGVSANVIQEELERYEGFWWSPTDPYLLYEEVDERGVSTTTLSNSSDSEGTILKYPFVNTPNPISSLNLLILKKNISGEPCISYVKKLTNKTLKTFWPWFEYIAKVGWTPDGEYIYLQLLDRLQTISALVLISINVFYNVEAAVFNKDIFEVVRIKGNPWINVNHHLECFYDSNKHAYGFIYGSEEKNFHHLFIKYAFIGKNTLYISEKAINLTFEENRDFCVIKDIPIFVDEKRGNVFFVANYNEPGTHQLCYTNYRDENSPIIQITPSNRSVKYDRSTLTLDINPDLGFAVNISSISIRPKLVFFKCIDTIDGGFVVKQGPNIVHKESAPMVPDFRNSNIVIPQMYKYFSKQAGHNLYGCVFLPKCMDNDDSSVKYPVLQYVYNGPCAQLVQNNWDLTAKFQMYLVHNIAVVIVDGRGSANRGKDFESCIHKKFGTVEVEDQIEYLHVVNKNVAKNRLDLEKVVIQGWSYGGFMSVRCLQKAPNVYLGAIAGGTVTDWFMYDTIYTERYMGLPSSNESKCHYSESSLLNDVDKLPIEPNRLLLVHGKLDDNVHFTHIEKLILKLEECKRPYELVPLPNERHGVKSPQTGEMLEVRYINFLNKLFCRC</sequence>
<dbReference type="Pfam" id="PF00326">
    <property type="entry name" value="Peptidase_S9"/>
    <property type="match status" value="1"/>
</dbReference>
<protein>
    <submittedName>
        <fullName evidence="4">Dipeptidyl peptidase 4</fullName>
    </submittedName>
</protein>
<reference evidence="4" key="2">
    <citation type="submission" date="2015-08" db="UniProtKB">
        <authorList>
            <consortium name="WormBaseParasite"/>
        </authorList>
    </citation>
    <scope>IDENTIFICATION</scope>
</reference>
<dbReference type="Gene3D" id="2.140.10.30">
    <property type="entry name" value="Dipeptidylpeptidase IV, N-terminal domain"/>
    <property type="match status" value="1"/>
</dbReference>
<dbReference type="GO" id="GO:0006508">
    <property type="term" value="P:proteolysis"/>
    <property type="evidence" value="ECO:0007669"/>
    <property type="project" value="InterPro"/>
</dbReference>